<sequence length="39" mass="4286">MQNSRVTVGDEEKALMLVAPRSIRSMLRGILPYEANAAP</sequence>
<dbReference type="EMBL" id="CP003588">
    <property type="protein sequence ID" value="AFK67546.1"/>
    <property type="molecule type" value="Genomic_DNA"/>
</dbReference>
<proteinExistence type="predicted"/>
<dbReference type="HOGENOM" id="CLU_3315627_0_0_6"/>
<dbReference type="AlphaFoldDB" id="I3UPX5"/>
<gene>
    <name evidence="1" type="ORF">YSA_01426</name>
</gene>
<organism evidence="1 2">
    <name type="scientific">Pseudomonas putida ND6</name>
    <dbReference type="NCBI Taxonomy" id="231023"/>
    <lineage>
        <taxon>Bacteria</taxon>
        <taxon>Pseudomonadati</taxon>
        <taxon>Pseudomonadota</taxon>
        <taxon>Gammaproteobacteria</taxon>
        <taxon>Pseudomonadales</taxon>
        <taxon>Pseudomonadaceae</taxon>
        <taxon>Pseudomonas</taxon>
    </lineage>
</organism>
<dbReference type="PATRIC" id="fig|231023.4.peg.681"/>
<dbReference type="Proteomes" id="UP000005268">
    <property type="component" value="Chromosome"/>
</dbReference>
<dbReference type="KEGG" id="ppi:YSA_01426"/>
<reference evidence="1 2" key="1">
    <citation type="journal article" date="2012" name="J. Bacteriol.">
        <title>Complete Genome Sequence of the Naphthalene-Degrading Pseudomonas putida Strain ND6.</title>
        <authorList>
            <person name="Li S."/>
            <person name="Zhao H."/>
            <person name="Li Y."/>
            <person name="Niu S."/>
            <person name="Cai B."/>
        </authorList>
    </citation>
    <scope>NUCLEOTIDE SEQUENCE [LARGE SCALE GENOMIC DNA]</scope>
    <source>
        <strain evidence="1 2">ND6</strain>
    </source>
</reference>
<evidence type="ECO:0000313" key="1">
    <source>
        <dbReference type="EMBL" id="AFK67546.1"/>
    </source>
</evidence>
<accession>I3UPX5</accession>
<name>I3UPX5_PSEPU</name>
<evidence type="ECO:0000313" key="2">
    <source>
        <dbReference type="Proteomes" id="UP000005268"/>
    </source>
</evidence>
<protein>
    <submittedName>
        <fullName evidence="1">Uncharacterized protein</fullName>
    </submittedName>
</protein>